<evidence type="ECO:0000313" key="1">
    <source>
        <dbReference type="EMBL" id="SBV93550.1"/>
    </source>
</evidence>
<accession>A0A212J294</accession>
<dbReference type="AlphaFoldDB" id="A0A212J294"/>
<protein>
    <submittedName>
        <fullName evidence="1">Uncharacterized protein</fullName>
    </submittedName>
</protein>
<dbReference type="EMBL" id="FLUP01000001">
    <property type="protein sequence ID" value="SBV93550.1"/>
    <property type="molecule type" value="Genomic_DNA"/>
</dbReference>
<gene>
    <name evidence="1" type="ORF">KM92DES2_10417</name>
</gene>
<name>A0A212J294_9BACT</name>
<sequence>MKSVCAYSLAQVTCWPLAGAGEPDADLPPDVMGFLQWGQRTVPRTCEGRRKRWDTLLQCSQVKVRKGMIFLQKFIVPAVP</sequence>
<proteinExistence type="predicted"/>
<organism evidence="1">
    <name type="scientific">uncultured Desulfovibrio sp</name>
    <dbReference type="NCBI Taxonomy" id="167968"/>
    <lineage>
        <taxon>Bacteria</taxon>
        <taxon>Pseudomonadati</taxon>
        <taxon>Thermodesulfobacteriota</taxon>
        <taxon>Desulfovibrionia</taxon>
        <taxon>Desulfovibrionales</taxon>
        <taxon>Desulfovibrionaceae</taxon>
        <taxon>Desulfovibrio</taxon>
        <taxon>environmental samples</taxon>
    </lineage>
</organism>
<reference evidence="1" key="1">
    <citation type="submission" date="2016-04" db="EMBL/GenBank/DDBJ databases">
        <authorList>
            <person name="Evans L.H."/>
            <person name="Alamgir A."/>
            <person name="Owens N."/>
            <person name="Weber N.D."/>
            <person name="Virtaneva K."/>
            <person name="Barbian K."/>
            <person name="Babar A."/>
            <person name="Rosenke K."/>
        </authorList>
    </citation>
    <scope>NUCLEOTIDE SEQUENCE</scope>
    <source>
        <strain evidence="1">92-2</strain>
    </source>
</reference>